<dbReference type="Proteomes" id="UP001056685">
    <property type="component" value="Segment"/>
</dbReference>
<name>A0A9E7MRF9_9CAUD</name>
<evidence type="ECO:0000313" key="1">
    <source>
        <dbReference type="EMBL" id="USN14361.1"/>
    </source>
</evidence>
<keyword evidence="2" id="KW-1185">Reference proteome</keyword>
<proteinExistence type="predicted"/>
<sequence length="147" mass="16129">MAESPAFYTVVGYADMDDGVEAFSELVWSLRGDAFAFAVAQALPGHRARQFMVQATEIATFVGVCVEAYSTGEVPALRPAPELVLNPADDDLDDLQIYRRTYPGATPDDAPVEMFHWFDAFEGKGESQPYRTAIEALRARAIAVDSF</sequence>
<reference evidence="1" key="1">
    <citation type="submission" date="2022-05" db="EMBL/GenBank/DDBJ databases">
        <authorList>
            <person name="Friedrich I."/>
            <person name="Poehlein A."/>
            <person name="Schneider D."/>
            <person name="Hertel R."/>
            <person name="Daniel R."/>
        </authorList>
    </citation>
    <scope>NUCLEOTIDE SEQUENCE</scope>
</reference>
<dbReference type="EMBL" id="ON529852">
    <property type="protein sequence ID" value="USN14361.1"/>
    <property type="molecule type" value="Genomic_DNA"/>
</dbReference>
<accession>A0A9E7MRF9</accession>
<evidence type="ECO:0000313" key="2">
    <source>
        <dbReference type="Proteomes" id="UP001056685"/>
    </source>
</evidence>
<gene>
    <name evidence="1" type="ORF">KABACHOK_05480</name>
</gene>
<protein>
    <submittedName>
        <fullName evidence="1">Uncharacterized protein</fullName>
    </submittedName>
</protein>
<organism evidence="1 2">
    <name type="scientific">Brevundimonas phage vB_BpoS-Kabachok</name>
    <dbReference type="NCBI Taxonomy" id="2948600"/>
    <lineage>
        <taxon>Viruses</taxon>
        <taxon>Duplodnaviria</taxon>
        <taxon>Heunggongvirae</taxon>
        <taxon>Uroviricota</taxon>
        <taxon>Caudoviricetes</taxon>
        <taxon>Jeanschmidtviridae</taxon>
        <taxon>Marchewkavirus</taxon>
        <taxon>Marchewkavirus kabachok</taxon>
    </lineage>
</organism>